<keyword evidence="2" id="KW-1185">Reference proteome</keyword>
<dbReference type="AlphaFoldDB" id="R8ARE9"/>
<accession>R8ARE9</accession>
<dbReference type="HOGENOM" id="CLU_2370415_0_0_6"/>
<protein>
    <submittedName>
        <fullName evidence="1">Uncharacterized protein</fullName>
    </submittedName>
</protein>
<dbReference type="EMBL" id="AQQO01000048">
    <property type="protein sequence ID" value="EON88897.1"/>
    <property type="molecule type" value="Genomic_DNA"/>
</dbReference>
<name>R8ARE9_PLESH</name>
<reference evidence="1 2" key="1">
    <citation type="journal article" date="2013" name="Genome Announc.">
        <title>Genome Sequence of Plesiomonas shigelloides Strain 302-73 (Serotype O1).</title>
        <authorList>
            <person name="Pique N."/>
            <person name="Aquilini E."/>
            <person name="Alioto T."/>
            <person name="Minana-Galbis D."/>
            <person name="Tomas J.M."/>
        </authorList>
    </citation>
    <scope>NUCLEOTIDE SEQUENCE [LARGE SCALE GENOMIC DNA]</scope>
    <source>
        <strain evidence="1 2">302-73</strain>
    </source>
</reference>
<comment type="caution">
    <text evidence="1">The sequence shown here is derived from an EMBL/GenBank/DDBJ whole genome shotgun (WGS) entry which is preliminary data.</text>
</comment>
<sequence length="95" mass="11102">MDRRQIDEYCRTNRRNSVGWIAIKWRGIGNTSHPHQALAMTNQRNGLVLAIIYKQLHIAIREIHQFKSKSIFIKQYITVIRVTLTILAITSDRAE</sequence>
<proteinExistence type="predicted"/>
<organism evidence="1 2">
    <name type="scientific">Plesiomonas shigelloides 302-73</name>
    <dbReference type="NCBI Taxonomy" id="1315976"/>
    <lineage>
        <taxon>Bacteria</taxon>
        <taxon>Pseudomonadati</taxon>
        <taxon>Pseudomonadota</taxon>
        <taxon>Gammaproteobacteria</taxon>
        <taxon>Enterobacterales</taxon>
        <taxon>Enterobacteriaceae</taxon>
        <taxon>Plesiomonas</taxon>
    </lineage>
</organism>
<dbReference type="Proteomes" id="UP000014012">
    <property type="component" value="Unassembled WGS sequence"/>
</dbReference>
<evidence type="ECO:0000313" key="1">
    <source>
        <dbReference type="EMBL" id="EON88897.1"/>
    </source>
</evidence>
<gene>
    <name evidence="1" type="ORF">PLESHI_08274</name>
</gene>
<evidence type="ECO:0000313" key="2">
    <source>
        <dbReference type="Proteomes" id="UP000014012"/>
    </source>
</evidence>